<evidence type="ECO:0000313" key="2">
    <source>
        <dbReference type="EMBL" id="MBT0653546.1"/>
    </source>
</evidence>
<evidence type="ECO:0000256" key="1">
    <source>
        <dbReference type="SAM" id="Coils"/>
    </source>
</evidence>
<keyword evidence="3" id="KW-1185">Reference proteome</keyword>
<comment type="caution">
    <text evidence="2">The sequence shown here is derived from an EMBL/GenBank/DDBJ whole genome shotgun (WGS) entry which is preliminary data.</text>
</comment>
<dbReference type="Proteomes" id="UP000756860">
    <property type="component" value="Unassembled WGS sequence"/>
</dbReference>
<organism evidence="2 3">
    <name type="scientific">Geomobilimonas luticola</name>
    <dbReference type="NCBI Taxonomy" id="1114878"/>
    <lineage>
        <taxon>Bacteria</taxon>
        <taxon>Pseudomonadati</taxon>
        <taxon>Thermodesulfobacteriota</taxon>
        <taxon>Desulfuromonadia</taxon>
        <taxon>Geobacterales</taxon>
        <taxon>Geobacteraceae</taxon>
        <taxon>Geomobilimonas</taxon>
    </lineage>
</organism>
<dbReference type="RefSeq" id="WP_214175551.1">
    <property type="nucleotide sequence ID" value="NZ_JAHCVK010000004.1"/>
</dbReference>
<dbReference type="EMBL" id="JAHCVK010000004">
    <property type="protein sequence ID" value="MBT0653546.1"/>
    <property type="molecule type" value="Genomic_DNA"/>
</dbReference>
<proteinExistence type="inferred from homology"/>
<evidence type="ECO:0000313" key="3">
    <source>
        <dbReference type="Proteomes" id="UP000756860"/>
    </source>
</evidence>
<gene>
    <name evidence="2" type="ORF">KI810_10805</name>
</gene>
<protein>
    <submittedName>
        <fullName evidence="2">SlyX family protein</fullName>
    </submittedName>
</protein>
<sequence>MTEQRITDLEIHLMHQEDTIQQLNEVVYLQQQQLDRLAAEVELLKQQLQCMAPSTVREPADEEPPPHY</sequence>
<dbReference type="Pfam" id="PF04102">
    <property type="entry name" value="SlyX"/>
    <property type="match status" value="1"/>
</dbReference>
<keyword evidence="1" id="KW-0175">Coiled coil</keyword>
<name>A0ABS5SDU7_9BACT</name>
<feature type="coiled-coil region" evidence="1">
    <location>
        <begin position="6"/>
        <end position="47"/>
    </location>
</feature>
<dbReference type="HAMAP" id="MF_00715">
    <property type="entry name" value="SlyX"/>
    <property type="match status" value="1"/>
</dbReference>
<dbReference type="InterPro" id="IPR007236">
    <property type="entry name" value="SlyX"/>
</dbReference>
<reference evidence="2 3" key="1">
    <citation type="submission" date="2021-05" db="EMBL/GenBank/DDBJ databases">
        <title>The draft genome of Geobacter luticola JCM 17780.</title>
        <authorList>
            <person name="Xu Z."/>
            <person name="Masuda Y."/>
            <person name="Itoh H."/>
            <person name="Senoo K."/>
        </authorList>
    </citation>
    <scope>NUCLEOTIDE SEQUENCE [LARGE SCALE GENOMIC DNA]</scope>
    <source>
        <strain evidence="2 3">JCM 17780</strain>
    </source>
</reference>
<dbReference type="PANTHER" id="PTHR36508:SF1">
    <property type="entry name" value="PROTEIN SLYX"/>
    <property type="match status" value="1"/>
</dbReference>
<dbReference type="PANTHER" id="PTHR36508">
    <property type="entry name" value="PROTEIN SLYX"/>
    <property type="match status" value="1"/>
</dbReference>
<accession>A0ABS5SDU7</accession>
<dbReference type="Gene3D" id="1.20.5.300">
    <property type="match status" value="1"/>
</dbReference>